<dbReference type="GO" id="GO:0000978">
    <property type="term" value="F:RNA polymerase II cis-regulatory region sequence-specific DNA binding"/>
    <property type="evidence" value="ECO:0007669"/>
    <property type="project" value="InterPro"/>
</dbReference>
<dbReference type="PANTHER" id="PTHR12081:SF51">
    <property type="entry name" value="TRANSCRIPTION FACTOR E2FC"/>
    <property type="match status" value="1"/>
</dbReference>
<feature type="region of interest" description="Disordered" evidence="7">
    <location>
        <begin position="120"/>
        <end position="165"/>
    </location>
</feature>
<evidence type="ECO:0000256" key="4">
    <source>
        <dbReference type="ARBA" id="ARBA00023163"/>
    </source>
</evidence>
<keyword evidence="10" id="KW-1185">Reference proteome</keyword>
<feature type="region of interest" description="Disordered" evidence="7">
    <location>
        <begin position="216"/>
        <end position="241"/>
    </location>
</feature>
<comment type="caution">
    <text evidence="9">The sequence shown here is derived from an EMBL/GenBank/DDBJ whole genome shotgun (WGS) entry which is preliminary data.</text>
</comment>
<dbReference type="GO" id="GO:0090575">
    <property type="term" value="C:RNA polymerase II transcription regulator complex"/>
    <property type="evidence" value="ECO:0007669"/>
    <property type="project" value="TreeGrafter"/>
</dbReference>
<evidence type="ECO:0000256" key="1">
    <source>
        <dbReference type="ARBA" id="ARBA00010940"/>
    </source>
</evidence>
<dbReference type="SMART" id="SM01372">
    <property type="entry name" value="E2F_TDP"/>
    <property type="match status" value="1"/>
</dbReference>
<reference evidence="9 10" key="1">
    <citation type="submission" date="2024-01" db="EMBL/GenBank/DDBJ databases">
        <authorList>
            <person name="Waweru B."/>
        </authorList>
    </citation>
    <scope>NUCLEOTIDE SEQUENCE [LARGE SCALE GENOMIC DNA]</scope>
</reference>
<evidence type="ECO:0000256" key="3">
    <source>
        <dbReference type="ARBA" id="ARBA00023125"/>
    </source>
</evidence>
<evidence type="ECO:0000256" key="6">
    <source>
        <dbReference type="RuleBase" id="RU003796"/>
    </source>
</evidence>
<dbReference type="CDD" id="cd14660">
    <property type="entry name" value="E2F_DD"/>
    <property type="match status" value="1"/>
</dbReference>
<feature type="region of interest" description="Disordered" evidence="7">
    <location>
        <begin position="1"/>
        <end position="33"/>
    </location>
</feature>
<keyword evidence="4 6" id="KW-0804">Transcription</keyword>
<dbReference type="SUPFAM" id="SSF46785">
    <property type="entry name" value="Winged helix' DNA-binding domain"/>
    <property type="match status" value="1"/>
</dbReference>
<evidence type="ECO:0000256" key="7">
    <source>
        <dbReference type="SAM" id="MobiDB-lite"/>
    </source>
</evidence>
<dbReference type="EMBL" id="CAWUPB010001173">
    <property type="protein sequence ID" value="CAK7346222.1"/>
    <property type="molecule type" value="Genomic_DNA"/>
</dbReference>
<name>A0AAV1S7W6_9ROSI</name>
<dbReference type="InterPro" id="IPR015633">
    <property type="entry name" value="E2F"/>
</dbReference>
<comment type="subcellular location">
    <subcellularLocation>
        <location evidence="6">Nucleus</location>
    </subcellularLocation>
</comment>
<comment type="similarity">
    <text evidence="1 6">Belongs to the E2F/DP family.</text>
</comment>
<evidence type="ECO:0000256" key="5">
    <source>
        <dbReference type="ARBA" id="ARBA00023306"/>
    </source>
</evidence>
<protein>
    <recommendedName>
        <fullName evidence="8">E2F/DP family winged-helix DNA-binding domain-containing protein</fullName>
    </recommendedName>
</protein>
<dbReference type="GO" id="GO:0000981">
    <property type="term" value="F:DNA-binding transcription factor activity, RNA polymerase II-specific"/>
    <property type="evidence" value="ECO:0007669"/>
    <property type="project" value="TreeGrafter"/>
</dbReference>
<keyword evidence="3 6" id="KW-0238">DNA-binding</keyword>
<evidence type="ECO:0000256" key="2">
    <source>
        <dbReference type="ARBA" id="ARBA00023015"/>
    </source>
</evidence>
<gene>
    <name evidence="9" type="ORF">DCAF_LOCUS18893</name>
</gene>
<feature type="compositionally biased region" description="Polar residues" evidence="7">
    <location>
        <begin position="120"/>
        <end position="133"/>
    </location>
</feature>
<accession>A0AAV1S7W6</accession>
<feature type="domain" description="E2F/DP family winged-helix DNA-binding" evidence="8">
    <location>
        <begin position="258"/>
        <end position="323"/>
    </location>
</feature>
<dbReference type="InterPro" id="IPR036388">
    <property type="entry name" value="WH-like_DNA-bd_sf"/>
</dbReference>
<dbReference type="AlphaFoldDB" id="A0AAV1S7W6"/>
<evidence type="ECO:0000259" key="8">
    <source>
        <dbReference type="SMART" id="SM01372"/>
    </source>
</evidence>
<dbReference type="FunFam" id="1.10.10.10:FF:000008">
    <property type="entry name" value="E2F transcription factor 1"/>
    <property type="match status" value="1"/>
</dbReference>
<proteinExistence type="inferred from homology"/>
<dbReference type="GO" id="GO:0046983">
    <property type="term" value="F:protein dimerization activity"/>
    <property type="evidence" value="ECO:0007669"/>
    <property type="project" value="InterPro"/>
</dbReference>
<dbReference type="Gene3D" id="1.10.10.10">
    <property type="entry name" value="Winged helix-like DNA-binding domain superfamily/Winged helix DNA-binding domain"/>
    <property type="match status" value="1"/>
</dbReference>
<dbReference type="InterPro" id="IPR032198">
    <property type="entry name" value="E2F_CC-MB"/>
</dbReference>
<organism evidence="9 10">
    <name type="scientific">Dovyalis caffra</name>
    <dbReference type="NCBI Taxonomy" id="77055"/>
    <lineage>
        <taxon>Eukaryota</taxon>
        <taxon>Viridiplantae</taxon>
        <taxon>Streptophyta</taxon>
        <taxon>Embryophyta</taxon>
        <taxon>Tracheophyta</taxon>
        <taxon>Spermatophyta</taxon>
        <taxon>Magnoliopsida</taxon>
        <taxon>eudicotyledons</taxon>
        <taxon>Gunneridae</taxon>
        <taxon>Pentapetalae</taxon>
        <taxon>rosids</taxon>
        <taxon>fabids</taxon>
        <taxon>Malpighiales</taxon>
        <taxon>Salicaceae</taxon>
        <taxon>Flacourtieae</taxon>
        <taxon>Dovyalis</taxon>
    </lineage>
</organism>
<keyword evidence="6" id="KW-0539">Nucleus</keyword>
<sequence length="526" mass="58904">MEETSLPSEQEVADSETIVSPQSKTGKAPKAGEKASEEALMSWKENGFSSLIIAAPDTDAWSLVKDLLPLLSYSAPFAIYHQYLQPLATCMHNLQQGKMAIGLQISEPWLREYQTQTQNQNLFSSSNNPTTANRILPSSFRKPHQPPLPPPPPPPPPTTPTPAATNETLLGFQFHSSNTHSAFREVPFGMKIESDNPEFPATRDAIIPAQSFIATDPTLAPQSSSGGKEKNRSRVPKRAKSVTQRLNAEFLNAATGCRYDSSLGLLTKKFVKLIKEAQDGTLDLNKTAEVLEVQKRRIYDITNVLEGIRFIEKTSKNHIRWKASDDCEQKIMDDHARIKAEVESLYTEEFRLDESIRNRLELLRGMKEDVRCRKHLFLMEEDITSLSCFQNQTLLAIKAPEASYLEVPDPDEDIGSPQYKMTVRSTNGPIDVFLLSKCKQGKDVTIEHVDPMDTTAWNSSQCRENDAGLPSDCQGNQNSCETFSSLTLEASGIYKLIPRTCNIIDDYWFLTDDSVSVSKLWFDSFS</sequence>
<dbReference type="Proteomes" id="UP001314170">
    <property type="component" value="Unassembled WGS sequence"/>
</dbReference>
<evidence type="ECO:0000313" key="10">
    <source>
        <dbReference type="Proteomes" id="UP001314170"/>
    </source>
</evidence>
<dbReference type="SUPFAM" id="SSF144074">
    <property type="entry name" value="E2F-DP heterodimerization region"/>
    <property type="match status" value="1"/>
</dbReference>
<dbReference type="Gene3D" id="6.10.250.540">
    <property type="match status" value="1"/>
</dbReference>
<feature type="compositionally biased region" description="Pro residues" evidence="7">
    <location>
        <begin position="145"/>
        <end position="160"/>
    </location>
</feature>
<dbReference type="Pfam" id="PF16421">
    <property type="entry name" value="E2F_CC-MB"/>
    <property type="match status" value="1"/>
</dbReference>
<dbReference type="InterPro" id="IPR037241">
    <property type="entry name" value="E2F-DP_heterodim"/>
</dbReference>
<evidence type="ECO:0000313" key="9">
    <source>
        <dbReference type="EMBL" id="CAK7346222.1"/>
    </source>
</evidence>
<dbReference type="InterPro" id="IPR003316">
    <property type="entry name" value="E2F_WHTH_DNA-bd_dom"/>
</dbReference>
<dbReference type="PANTHER" id="PTHR12081">
    <property type="entry name" value="TRANSCRIPTION FACTOR E2F"/>
    <property type="match status" value="1"/>
</dbReference>
<dbReference type="Pfam" id="PF02319">
    <property type="entry name" value="WHD_E2F_TDP"/>
    <property type="match status" value="1"/>
</dbReference>
<dbReference type="InterPro" id="IPR036390">
    <property type="entry name" value="WH_DNA-bd_sf"/>
</dbReference>
<keyword evidence="5" id="KW-0131">Cell cycle</keyword>
<keyword evidence="2 6" id="KW-0805">Transcription regulation</keyword>